<feature type="compositionally biased region" description="Polar residues" evidence="1">
    <location>
        <begin position="79"/>
        <end position="97"/>
    </location>
</feature>
<name>A0ABS0GTI3_9ACTN</name>
<protein>
    <submittedName>
        <fullName evidence="2">Uncharacterized protein</fullName>
    </submittedName>
</protein>
<dbReference type="PROSITE" id="PS51318">
    <property type="entry name" value="TAT"/>
    <property type="match status" value="1"/>
</dbReference>
<accession>A0ABS0GTI3</accession>
<reference evidence="2 3" key="1">
    <citation type="submission" date="2020-11" db="EMBL/GenBank/DDBJ databases">
        <title>A novel isolate from a Black sea contaminated sediment with potential to produce alkanes: Plantactinospora alkalitolerans sp. nov.</title>
        <authorList>
            <person name="Carro L."/>
            <person name="Veyisoglu A."/>
            <person name="Guven K."/>
            <person name="Schumann P."/>
            <person name="Klenk H.-P."/>
            <person name="Sahin N."/>
        </authorList>
    </citation>
    <scope>NUCLEOTIDE SEQUENCE [LARGE SCALE GENOMIC DNA]</scope>
    <source>
        <strain evidence="2 3">S1510</strain>
    </source>
</reference>
<dbReference type="Proteomes" id="UP000638560">
    <property type="component" value="Unassembled WGS sequence"/>
</dbReference>
<gene>
    <name evidence="2" type="ORF">I0C86_11035</name>
</gene>
<dbReference type="RefSeq" id="WP_196201124.1">
    <property type="nucleotide sequence ID" value="NZ_JADPUN010000120.1"/>
</dbReference>
<dbReference type="InterPro" id="IPR006311">
    <property type="entry name" value="TAT_signal"/>
</dbReference>
<evidence type="ECO:0000313" key="2">
    <source>
        <dbReference type="EMBL" id="MBF9129497.1"/>
    </source>
</evidence>
<proteinExistence type="predicted"/>
<dbReference type="EMBL" id="JADPUN010000120">
    <property type="protein sequence ID" value="MBF9129497.1"/>
    <property type="molecule type" value="Genomic_DNA"/>
</dbReference>
<keyword evidence="3" id="KW-1185">Reference proteome</keyword>
<comment type="caution">
    <text evidence="2">The sequence shown here is derived from an EMBL/GenBank/DDBJ whole genome shotgun (WGS) entry which is preliminary data.</text>
</comment>
<feature type="compositionally biased region" description="Low complexity" evidence="1">
    <location>
        <begin position="50"/>
        <end position="62"/>
    </location>
</feature>
<organism evidence="2 3">
    <name type="scientific">Plantactinospora alkalitolerans</name>
    <dbReference type="NCBI Taxonomy" id="2789879"/>
    <lineage>
        <taxon>Bacteria</taxon>
        <taxon>Bacillati</taxon>
        <taxon>Actinomycetota</taxon>
        <taxon>Actinomycetes</taxon>
        <taxon>Micromonosporales</taxon>
        <taxon>Micromonosporaceae</taxon>
        <taxon>Plantactinospora</taxon>
    </lineage>
</organism>
<feature type="region of interest" description="Disordered" evidence="1">
    <location>
        <begin position="43"/>
        <end position="125"/>
    </location>
</feature>
<sequence>MPDSPYPNPPDPTDASFTRRVLLRIGGVLGLTAAGTAAVGAAASANDTSAPAVPDAPGDFGAPPAPGIARRQAGRARTGSITNVRPGQATGPESATASGARLVPNHNRVIDTPLSRRQAPWTVEG</sequence>
<evidence type="ECO:0000313" key="3">
    <source>
        <dbReference type="Proteomes" id="UP000638560"/>
    </source>
</evidence>
<evidence type="ECO:0000256" key="1">
    <source>
        <dbReference type="SAM" id="MobiDB-lite"/>
    </source>
</evidence>